<evidence type="ECO:0000313" key="2">
    <source>
        <dbReference type="Proteomes" id="UP000239187"/>
    </source>
</evidence>
<proteinExistence type="predicted"/>
<gene>
    <name evidence="1" type="ORF">CVO76_08600</name>
</gene>
<evidence type="ECO:0000313" key="1">
    <source>
        <dbReference type="EMBL" id="AUZ87679.1"/>
    </source>
</evidence>
<dbReference type="EMBL" id="CP024915">
    <property type="protein sequence ID" value="AUZ87679.1"/>
    <property type="molecule type" value="Genomic_DNA"/>
</dbReference>
<dbReference type="RefSeq" id="WP_208738981.1">
    <property type="nucleotide sequence ID" value="NZ_CP024915.1"/>
</dbReference>
<accession>A0A2L0UEM6</accession>
<name>A0A2L0UEM6_9MICC</name>
<reference evidence="1 2" key="1">
    <citation type="submission" date="2017-11" db="EMBL/GenBank/DDBJ databases">
        <title>Draft genome of Arthrobacter agilis strain UMCV2, a plant growth-promoting rhizobacterium and biocontrol capacity of phytopathogenic fungi.</title>
        <authorList>
            <person name="Martinez-Camara R."/>
            <person name="Santoyo G."/>
            <person name="Moreno-Hagelsieb G."/>
            <person name="Valencia-Cantero E."/>
        </authorList>
    </citation>
    <scope>NUCLEOTIDE SEQUENCE [LARGE SCALE GENOMIC DNA]</scope>
    <source>
        <strain evidence="1 2">UMCV2</strain>
    </source>
</reference>
<dbReference type="Proteomes" id="UP000239187">
    <property type="component" value="Chromosome"/>
</dbReference>
<protein>
    <submittedName>
        <fullName evidence="1">Uncharacterized protein</fullName>
    </submittedName>
</protein>
<dbReference type="AlphaFoldDB" id="A0A2L0UEM6"/>
<sequence length="121" mass="13475">MNYSMVEWIAAFRASFDHISATPRDEWNLVAVYPLDDETLAVVVDQGPHQFGRRFRLESLNNDGFRGLRHPGELAAILILGEVLEPHSLNSRPSSLVAEGIYPKAIWGGEQPENDDDAATD</sequence>
<organism evidence="1 2">
    <name type="scientific">Arthrobacter agilis</name>
    <dbReference type="NCBI Taxonomy" id="37921"/>
    <lineage>
        <taxon>Bacteria</taxon>
        <taxon>Bacillati</taxon>
        <taxon>Actinomycetota</taxon>
        <taxon>Actinomycetes</taxon>
        <taxon>Micrococcales</taxon>
        <taxon>Micrococcaceae</taxon>
        <taxon>Arthrobacter</taxon>
    </lineage>
</organism>